<dbReference type="AlphaFoldDB" id="A0A1R2AMQ0"/>
<organism evidence="1 2">
    <name type="scientific">Stentor coeruleus</name>
    <dbReference type="NCBI Taxonomy" id="5963"/>
    <lineage>
        <taxon>Eukaryota</taxon>
        <taxon>Sar</taxon>
        <taxon>Alveolata</taxon>
        <taxon>Ciliophora</taxon>
        <taxon>Postciliodesmatophora</taxon>
        <taxon>Heterotrichea</taxon>
        <taxon>Heterotrichida</taxon>
        <taxon>Stentoridae</taxon>
        <taxon>Stentor</taxon>
    </lineage>
</organism>
<sequence>MINMKTSRKKRLNTEKGKGCNSNENSFLVETSFNSDIDMKIRNDIETKYSKSKMNSEYIFPRVLTHKKTRSKQLSTKNSYDNISKLLPSHKFTKSNIGPILGDTKLIERSSSKKIKLTLKLSGNLKNDSKKDLQKLRGLSYRQIKTERHHQSKSPKSGKKYIEIYSKNIPSTCKKVANTDFINKIFTPFNSNMKLLNTAASMRLRKIYHSTKNNPAT</sequence>
<dbReference type="Proteomes" id="UP000187209">
    <property type="component" value="Unassembled WGS sequence"/>
</dbReference>
<evidence type="ECO:0000313" key="1">
    <source>
        <dbReference type="EMBL" id="OMJ65784.1"/>
    </source>
</evidence>
<keyword evidence="2" id="KW-1185">Reference proteome</keyword>
<reference evidence="1 2" key="1">
    <citation type="submission" date="2016-11" db="EMBL/GenBank/DDBJ databases">
        <title>The macronuclear genome of Stentor coeruleus: a giant cell with tiny introns.</title>
        <authorList>
            <person name="Slabodnick M."/>
            <person name="Ruby J.G."/>
            <person name="Reiff S.B."/>
            <person name="Swart E.C."/>
            <person name="Gosai S."/>
            <person name="Prabakaran S."/>
            <person name="Witkowska E."/>
            <person name="Larue G.E."/>
            <person name="Fisher S."/>
            <person name="Freeman R.M."/>
            <person name="Gunawardena J."/>
            <person name="Chu W."/>
            <person name="Stover N.A."/>
            <person name="Gregory B.D."/>
            <person name="Nowacki M."/>
            <person name="Derisi J."/>
            <person name="Roy S.W."/>
            <person name="Marshall W.F."/>
            <person name="Sood P."/>
        </authorList>
    </citation>
    <scope>NUCLEOTIDE SEQUENCE [LARGE SCALE GENOMIC DNA]</scope>
    <source>
        <strain evidence="1">WM001</strain>
    </source>
</reference>
<protein>
    <submittedName>
        <fullName evidence="1">Uncharacterized protein</fullName>
    </submittedName>
</protein>
<dbReference type="EMBL" id="MPUH01001942">
    <property type="protein sequence ID" value="OMJ65784.1"/>
    <property type="molecule type" value="Genomic_DNA"/>
</dbReference>
<gene>
    <name evidence="1" type="ORF">SteCoe_37627</name>
</gene>
<evidence type="ECO:0000313" key="2">
    <source>
        <dbReference type="Proteomes" id="UP000187209"/>
    </source>
</evidence>
<proteinExistence type="predicted"/>
<comment type="caution">
    <text evidence="1">The sequence shown here is derived from an EMBL/GenBank/DDBJ whole genome shotgun (WGS) entry which is preliminary data.</text>
</comment>
<accession>A0A1R2AMQ0</accession>
<name>A0A1R2AMQ0_9CILI</name>